<feature type="region of interest" description="Disordered" evidence="1">
    <location>
        <begin position="1"/>
        <end position="37"/>
    </location>
</feature>
<gene>
    <name evidence="2" type="ORF">Hypma_011083</name>
</gene>
<evidence type="ECO:0000256" key="1">
    <source>
        <dbReference type="SAM" id="MobiDB-lite"/>
    </source>
</evidence>
<evidence type="ECO:0000313" key="3">
    <source>
        <dbReference type="Proteomes" id="UP000076154"/>
    </source>
</evidence>
<dbReference type="AlphaFoldDB" id="A0A369JL64"/>
<name>A0A369JL64_HYPMA</name>
<organism evidence="2 3">
    <name type="scientific">Hypsizygus marmoreus</name>
    <name type="common">White beech mushroom</name>
    <name type="synonym">Agaricus marmoreus</name>
    <dbReference type="NCBI Taxonomy" id="39966"/>
    <lineage>
        <taxon>Eukaryota</taxon>
        <taxon>Fungi</taxon>
        <taxon>Dikarya</taxon>
        <taxon>Basidiomycota</taxon>
        <taxon>Agaricomycotina</taxon>
        <taxon>Agaricomycetes</taxon>
        <taxon>Agaricomycetidae</taxon>
        <taxon>Agaricales</taxon>
        <taxon>Tricholomatineae</taxon>
        <taxon>Lyophyllaceae</taxon>
        <taxon>Hypsizygus</taxon>
    </lineage>
</organism>
<comment type="caution">
    <text evidence="2">The sequence shown here is derived from an EMBL/GenBank/DDBJ whole genome shotgun (WGS) entry which is preliminary data.</text>
</comment>
<sequence length="65" mass="7723">MSPLPAYRSEPPAPYYHPQFQQSALRHESPPILPANDKYQHEFHVPYAVPRPDKRFKEQYDYASH</sequence>
<reference evidence="2" key="1">
    <citation type="submission" date="2018-04" db="EMBL/GenBank/DDBJ databases">
        <title>Whole genome sequencing of Hypsizygus marmoreus.</title>
        <authorList>
            <person name="Choi I.-G."/>
            <person name="Min B."/>
            <person name="Kim J.-G."/>
            <person name="Kim S."/>
            <person name="Oh Y.-L."/>
            <person name="Kong W.-S."/>
            <person name="Park H."/>
            <person name="Jeong J."/>
            <person name="Song E.-S."/>
        </authorList>
    </citation>
    <scope>NUCLEOTIDE SEQUENCE [LARGE SCALE GENOMIC DNA]</scope>
    <source>
        <strain evidence="2">51987-8</strain>
    </source>
</reference>
<accession>A0A369JL64</accession>
<evidence type="ECO:0000313" key="2">
    <source>
        <dbReference type="EMBL" id="RDB21940.1"/>
    </source>
</evidence>
<protein>
    <submittedName>
        <fullName evidence="2">Uncharacterized protein</fullName>
    </submittedName>
</protein>
<proteinExistence type="predicted"/>
<dbReference type="Proteomes" id="UP000076154">
    <property type="component" value="Unassembled WGS sequence"/>
</dbReference>
<dbReference type="InParanoid" id="A0A369JL64"/>
<dbReference type="EMBL" id="LUEZ02000053">
    <property type="protein sequence ID" value="RDB21940.1"/>
    <property type="molecule type" value="Genomic_DNA"/>
</dbReference>
<keyword evidence="3" id="KW-1185">Reference proteome</keyword>